<dbReference type="PANTHER" id="PTHR43114">
    <property type="entry name" value="ADENINE DEAMINASE"/>
    <property type="match status" value="1"/>
</dbReference>
<accession>A0ABQ7RKS7</accession>
<evidence type="ECO:0000256" key="3">
    <source>
        <dbReference type="ARBA" id="ARBA00022801"/>
    </source>
</evidence>
<gene>
    <name evidence="6" type="ORF">KL946_000697</name>
</gene>
<dbReference type="Gene3D" id="3.20.20.140">
    <property type="entry name" value="Metal-dependent hydrolases"/>
    <property type="match status" value="1"/>
</dbReference>
<evidence type="ECO:0000256" key="1">
    <source>
        <dbReference type="ARBA" id="ARBA00001947"/>
    </source>
</evidence>
<dbReference type="Proteomes" id="UP000697297">
    <property type="component" value="Unassembled WGS sequence"/>
</dbReference>
<dbReference type="PANTHER" id="PTHR43114:SF6">
    <property type="entry name" value="ADENINE DEAMINASE"/>
    <property type="match status" value="1"/>
</dbReference>
<proteinExistence type="predicted"/>
<comment type="caution">
    <text evidence="6">The sequence shown here is derived from an EMBL/GenBank/DDBJ whole genome shotgun (WGS) entry which is preliminary data.</text>
</comment>
<protein>
    <recommendedName>
        <fullName evidence="5">Adenosine deaminase domain-containing protein</fullName>
    </recommendedName>
</protein>
<dbReference type="EMBL" id="JAHLUN010000002">
    <property type="protein sequence ID" value="KAG7767879.1"/>
    <property type="molecule type" value="Genomic_DNA"/>
</dbReference>
<name>A0ABQ7RKS7_9ASCO</name>
<keyword evidence="4" id="KW-0862">Zinc</keyword>
<keyword evidence="2" id="KW-0479">Metal-binding</keyword>
<sequence>MAVLVGRGVRVKLIKCRIYLNRALSFLMTRNKGSLYEICHKLPKVETHCHLYGTICKETITYFNNRAGKPFTDEQIERFYIRGTKPVGVLAIFRGLDSDLIKFPQDLYRITKEHLAVAKSHNVIYIELSWNPTGTVLESKIPFASAQKAIHDAMIDSEAEIGIMSRLICAIDRQAEPEKAAQMLDWMLESPSPMTIGIGIDYKEDGFPPQLFEDTFKRAKSKGYKITAHAGEFGMPWNNIDYVANIIHADRIDHGYTIIDNRELVDQFLEEQRPISVVPTNSYYLRLFDPEEWAQKHPIRKMIKLGLNIYPNTDDPSFHCVEPTKAWMMMVECFGATIPDLKRFAYNAIDSAWVDKDLKSKWKQDCDKYFQSL</sequence>
<comment type="cofactor">
    <cofactor evidence="1">
        <name>Zn(2+)</name>
        <dbReference type="ChEBI" id="CHEBI:29105"/>
    </cofactor>
</comment>
<organism evidence="6 7">
    <name type="scientific">Ogataea haglerorum</name>
    <dbReference type="NCBI Taxonomy" id="1937702"/>
    <lineage>
        <taxon>Eukaryota</taxon>
        <taxon>Fungi</taxon>
        <taxon>Dikarya</taxon>
        <taxon>Ascomycota</taxon>
        <taxon>Saccharomycotina</taxon>
        <taxon>Pichiomycetes</taxon>
        <taxon>Pichiales</taxon>
        <taxon>Pichiaceae</taxon>
        <taxon>Ogataea</taxon>
    </lineage>
</organism>
<dbReference type="InterPro" id="IPR032466">
    <property type="entry name" value="Metal_Hydrolase"/>
</dbReference>
<evidence type="ECO:0000259" key="5">
    <source>
        <dbReference type="Pfam" id="PF00962"/>
    </source>
</evidence>
<dbReference type="InterPro" id="IPR001365">
    <property type="entry name" value="A_deaminase_dom"/>
</dbReference>
<evidence type="ECO:0000313" key="6">
    <source>
        <dbReference type="EMBL" id="KAG7767879.1"/>
    </source>
</evidence>
<dbReference type="SUPFAM" id="SSF51556">
    <property type="entry name" value="Metallo-dependent hydrolases"/>
    <property type="match status" value="1"/>
</dbReference>
<evidence type="ECO:0000313" key="7">
    <source>
        <dbReference type="Proteomes" id="UP000697297"/>
    </source>
</evidence>
<keyword evidence="7" id="KW-1185">Reference proteome</keyword>
<evidence type="ECO:0000256" key="2">
    <source>
        <dbReference type="ARBA" id="ARBA00022723"/>
    </source>
</evidence>
<evidence type="ECO:0000256" key="4">
    <source>
        <dbReference type="ARBA" id="ARBA00022833"/>
    </source>
</evidence>
<keyword evidence="3" id="KW-0378">Hydrolase</keyword>
<feature type="domain" description="Adenosine deaminase" evidence="5">
    <location>
        <begin position="43"/>
        <end position="366"/>
    </location>
</feature>
<dbReference type="Pfam" id="PF00962">
    <property type="entry name" value="A_deaminase"/>
    <property type="match status" value="1"/>
</dbReference>
<dbReference type="InterPro" id="IPR006330">
    <property type="entry name" value="Ado/ade_deaminase"/>
</dbReference>
<reference evidence="6 7" key="1">
    <citation type="journal article" date="2021" name="G3 (Bethesda)">
        <title>Genomic diversity, chromosomal rearrangements, and interspecies hybridization in the ogataea polymorpha species complex.</title>
        <authorList>
            <person name="Hanson S.J."/>
            <person name="Cinneide E.O."/>
            <person name="Salzberg L.I."/>
            <person name="Wolfe K.H."/>
            <person name="McGowan J."/>
            <person name="Fitzpatrick D.A."/>
            <person name="Matlin K."/>
        </authorList>
    </citation>
    <scope>NUCLEOTIDE SEQUENCE [LARGE SCALE GENOMIC DNA]</scope>
    <source>
        <strain evidence="6">81-436-3</strain>
    </source>
</reference>